<dbReference type="InterPro" id="IPR032710">
    <property type="entry name" value="NTF2-like_dom_sf"/>
</dbReference>
<evidence type="ECO:0000256" key="1">
    <source>
        <dbReference type="SAM" id="MobiDB-lite"/>
    </source>
</evidence>
<evidence type="ECO:0000256" key="2">
    <source>
        <dbReference type="SAM" id="Phobius"/>
    </source>
</evidence>
<proteinExistence type="predicted"/>
<feature type="signal peptide" evidence="3">
    <location>
        <begin position="1"/>
        <end position="27"/>
    </location>
</feature>
<keyword evidence="2" id="KW-0472">Membrane</keyword>
<dbReference type="SMART" id="SM00978">
    <property type="entry name" value="Tim44"/>
    <property type="match status" value="1"/>
</dbReference>
<dbReference type="RefSeq" id="WP_164453265.1">
    <property type="nucleotide sequence ID" value="NZ_JAAIJQ010000035.1"/>
</dbReference>
<evidence type="ECO:0000313" key="6">
    <source>
        <dbReference type="Proteomes" id="UP000483379"/>
    </source>
</evidence>
<keyword evidence="3" id="KW-0732">Signal</keyword>
<dbReference type="Pfam" id="PF04280">
    <property type="entry name" value="Tim44"/>
    <property type="match status" value="1"/>
</dbReference>
<organism evidence="5 6">
    <name type="scientific">Thiorhodococcus minor</name>
    <dbReference type="NCBI Taxonomy" id="57489"/>
    <lineage>
        <taxon>Bacteria</taxon>
        <taxon>Pseudomonadati</taxon>
        <taxon>Pseudomonadota</taxon>
        <taxon>Gammaproteobacteria</taxon>
        <taxon>Chromatiales</taxon>
        <taxon>Chromatiaceae</taxon>
        <taxon>Thiorhodococcus</taxon>
    </lineage>
</organism>
<comment type="caution">
    <text evidence="5">The sequence shown here is derived from an EMBL/GenBank/DDBJ whole genome shotgun (WGS) entry which is preliminary data.</text>
</comment>
<evidence type="ECO:0000256" key="3">
    <source>
        <dbReference type="SAM" id="SignalP"/>
    </source>
</evidence>
<feature type="domain" description="Tim44-like" evidence="4">
    <location>
        <begin position="176"/>
        <end position="305"/>
    </location>
</feature>
<evidence type="ECO:0000259" key="4">
    <source>
        <dbReference type="SMART" id="SM00978"/>
    </source>
</evidence>
<feature type="region of interest" description="Disordered" evidence="1">
    <location>
        <begin position="28"/>
        <end position="76"/>
    </location>
</feature>
<keyword evidence="2" id="KW-1133">Transmembrane helix</keyword>
<feature type="transmembrane region" description="Helical" evidence="2">
    <location>
        <begin position="79"/>
        <end position="97"/>
    </location>
</feature>
<feature type="chain" id="PRO_5026859632" evidence="3">
    <location>
        <begin position="28"/>
        <end position="308"/>
    </location>
</feature>
<keyword evidence="2" id="KW-0812">Transmembrane</keyword>
<feature type="compositionally biased region" description="Low complexity" evidence="1">
    <location>
        <begin position="36"/>
        <end position="63"/>
    </location>
</feature>
<keyword evidence="6" id="KW-1185">Reference proteome</keyword>
<dbReference type="EMBL" id="JAAIJQ010000035">
    <property type="protein sequence ID" value="NEV62798.1"/>
    <property type="molecule type" value="Genomic_DNA"/>
</dbReference>
<dbReference type="InterPro" id="IPR007379">
    <property type="entry name" value="Tim44-like_dom"/>
</dbReference>
<dbReference type="AlphaFoldDB" id="A0A6M0JZ65"/>
<dbReference type="SUPFAM" id="SSF54427">
    <property type="entry name" value="NTF2-like"/>
    <property type="match status" value="1"/>
</dbReference>
<feature type="transmembrane region" description="Helical" evidence="2">
    <location>
        <begin position="109"/>
        <end position="126"/>
    </location>
</feature>
<evidence type="ECO:0000313" key="5">
    <source>
        <dbReference type="EMBL" id="NEV62798.1"/>
    </source>
</evidence>
<dbReference type="PANTHER" id="PTHR41542">
    <property type="entry name" value="BLL5807 PROTEIN"/>
    <property type="match status" value="1"/>
</dbReference>
<protein>
    <submittedName>
        <fullName evidence="5">TIM44-like domain-containing protein</fullName>
    </submittedName>
</protein>
<feature type="compositionally biased region" description="Polar residues" evidence="1">
    <location>
        <begin position="66"/>
        <end position="76"/>
    </location>
</feature>
<dbReference type="Proteomes" id="UP000483379">
    <property type="component" value="Unassembled WGS sequence"/>
</dbReference>
<dbReference type="PANTHER" id="PTHR41542:SF1">
    <property type="entry name" value="BLL5807 PROTEIN"/>
    <property type="match status" value="1"/>
</dbReference>
<gene>
    <name evidence="5" type="ORF">G3446_13010</name>
</gene>
<name>A0A6M0JZ65_9GAMM</name>
<reference evidence="5 6" key="1">
    <citation type="submission" date="2020-02" db="EMBL/GenBank/DDBJ databases">
        <title>Genome sequences of Thiorhodococcus mannitoliphagus and Thiorhodococcus minor, purple sulfur photosynthetic bacteria in the gammaproteobacterial family, Chromatiaceae.</title>
        <authorList>
            <person name="Aviles F.A."/>
            <person name="Meyer T.E."/>
            <person name="Kyndt J.A."/>
        </authorList>
    </citation>
    <scope>NUCLEOTIDE SEQUENCE [LARGE SCALE GENOMIC DNA]</scope>
    <source>
        <strain evidence="5 6">DSM 11518</strain>
    </source>
</reference>
<accession>A0A6M0JZ65</accession>
<sequence>MKMRSFFTMALALVAVSFLALPPDAEAKRFGGGSSPGKQSSSFSRSARPTGPAQQPSAAAQRPMSGAQQSPRQSGASRWLGPLAGLAAGGLLASLFMGDAFEGFQLFDFLLIALLIFGGVMLFRMLKRGGAKPMTPAYGHAAAGQGYARQAAGGRSPMPGGSGSGVKPAGFGDRVRRAAGKDETPAWLDGPGFIEAAKMHFIRLQAAWDHADFKDIRDYTTPQLFAELQRERQKTEGAQLTEVVLLDAELLGTEREGDLLVASVLYSGLIREEEMGVAEEFREIWHVQHDWDSPDGNWLIAGIQQMQD</sequence>